<organism evidence="3 4">
    <name type="scientific">Rhizobium rhododendri</name>
    <dbReference type="NCBI Taxonomy" id="2506430"/>
    <lineage>
        <taxon>Bacteria</taxon>
        <taxon>Pseudomonadati</taxon>
        <taxon>Pseudomonadota</taxon>
        <taxon>Alphaproteobacteria</taxon>
        <taxon>Hyphomicrobiales</taxon>
        <taxon>Rhizobiaceae</taxon>
        <taxon>Rhizobium/Agrobacterium group</taxon>
        <taxon>Rhizobium</taxon>
    </lineage>
</organism>
<protein>
    <submittedName>
        <fullName evidence="3">DUF4142 domain-containing protein</fullName>
    </submittedName>
</protein>
<evidence type="ECO:0000256" key="1">
    <source>
        <dbReference type="SAM" id="SignalP"/>
    </source>
</evidence>
<dbReference type="PANTHER" id="PTHR38593:SF1">
    <property type="entry name" value="BLR2558 PROTEIN"/>
    <property type="match status" value="1"/>
</dbReference>
<dbReference type="Proteomes" id="UP000318939">
    <property type="component" value="Plasmid pTi6.2"/>
</dbReference>
<evidence type="ECO:0000313" key="3">
    <source>
        <dbReference type="EMBL" id="WFS26349.1"/>
    </source>
</evidence>
<dbReference type="Pfam" id="PF13628">
    <property type="entry name" value="DUF4142"/>
    <property type="match status" value="1"/>
</dbReference>
<reference evidence="3" key="2">
    <citation type="journal article" date="2023" name="MicrobiologyOpen">
        <title>Genomics of the tumorigenes clade of the family Rhizobiaceae and description of Rhizobium rhododendri sp. nov.</title>
        <authorList>
            <person name="Kuzmanovic N."/>
            <person name="diCenzo G.C."/>
            <person name="Bunk B."/>
            <person name="Sproeer C."/>
            <person name="Fruehling A."/>
            <person name="Neumann-Schaal M."/>
            <person name="Overmann J."/>
            <person name="Smalla K."/>
        </authorList>
    </citation>
    <scope>NUCLEOTIDE SEQUENCE</scope>
    <source>
        <strain evidence="3">Rho-6.2</strain>
        <plasmid evidence="3">pTi6.2</plasmid>
    </source>
</reference>
<evidence type="ECO:0000313" key="4">
    <source>
        <dbReference type="Proteomes" id="UP000318939"/>
    </source>
</evidence>
<keyword evidence="1" id="KW-0732">Signal</keyword>
<keyword evidence="4" id="KW-1185">Reference proteome</keyword>
<dbReference type="InterPro" id="IPR012347">
    <property type="entry name" value="Ferritin-like"/>
</dbReference>
<sequence>MNKIAVTAMFLMISTGAFAQSAAESTGVNSLLGSAPKTEDFVAEAATSDLFEIASSKLAVERADPSTKTFAQQMITDHTKTSTELKQMVDAGKVKAVIPAAMTSSQQSMLDKLNGLQGDDFNKQYHSDQVSAHKDAVDLFKRYGDGGDNADLKTWAATT</sequence>
<dbReference type="RefSeq" id="WP_142832405.1">
    <property type="nucleotide sequence ID" value="NZ_CP117269.1"/>
</dbReference>
<dbReference type="InterPro" id="IPR025419">
    <property type="entry name" value="DUF4142"/>
</dbReference>
<feature type="signal peptide" evidence="1">
    <location>
        <begin position="1"/>
        <end position="19"/>
    </location>
</feature>
<gene>
    <name evidence="3" type="ORF">PR018_25350</name>
</gene>
<feature type="domain" description="DUF4142" evidence="2">
    <location>
        <begin position="37"/>
        <end position="159"/>
    </location>
</feature>
<dbReference type="EMBL" id="CP117269">
    <property type="protein sequence ID" value="WFS26349.1"/>
    <property type="molecule type" value="Genomic_DNA"/>
</dbReference>
<evidence type="ECO:0000259" key="2">
    <source>
        <dbReference type="Pfam" id="PF13628"/>
    </source>
</evidence>
<name>A0ABY8IRZ0_9HYPH</name>
<geneLocation type="plasmid" evidence="3 4">
    <name>pTi6.2</name>
</geneLocation>
<dbReference type="Gene3D" id="1.20.1260.10">
    <property type="match status" value="1"/>
</dbReference>
<dbReference type="PANTHER" id="PTHR38593">
    <property type="entry name" value="BLR2558 PROTEIN"/>
    <property type="match status" value="1"/>
</dbReference>
<accession>A0ABY8IRZ0</accession>
<reference evidence="3" key="1">
    <citation type="journal article" date="2019" name="Phytopathology">
        <title>A Novel Group of Rhizobium tumorigenes-Like Agrobacteria Associated with Crown Gall Disease of Rhododendron and Blueberry.</title>
        <authorList>
            <person name="Kuzmanovic N."/>
            <person name="Behrens P."/>
            <person name="Idczak E."/>
            <person name="Wagner S."/>
            <person name="Gotz M."/>
            <person name="Sproer C."/>
            <person name="Bunk B."/>
            <person name="Overmann J."/>
            <person name="Smalla K."/>
        </authorList>
    </citation>
    <scope>NUCLEOTIDE SEQUENCE</scope>
    <source>
        <strain evidence="3">Rho-6.2</strain>
    </source>
</reference>
<feature type="chain" id="PRO_5045584012" evidence="1">
    <location>
        <begin position="20"/>
        <end position="159"/>
    </location>
</feature>
<keyword evidence="3" id="KW-0614">Plasmid</keyword>
<proteinExistence type="predicted"/>